<evidence type="ECO:0000313" key="1">
    <source>
        <dbReference type="EMBL" id="AFC29914.1"/>
    </source>
</evidence>
<organism evidence="1 2">
    <name type="scientific">Paenibacillus mucilaginosus 3016</name>
    <dbReference type="NCBI Taxonomy" id="1116391"/>
    <lineage>
        <taxon>Bacteria</taxon>
        <taxon>Bacillati</taxon>
        <taxon>Bacillota</taxon>
        <taxon>Bacilli</taxon>
        <taxon>Bacillales</taxon>
        <taxon>Paenibacillaceae</taxon>
        <taxon>Paenibacillus</taxon>
    </lineage>
</organism>
<protein>
    <recommendedName>
        <fullName evidence="3">DUF2487 family protein</fullName>
    </recommendedName>
</protein>
<dbReference type="HOGENOM" id="CLU_1833216_0_0_9"/>
<keyword evidence="2" id="KW-1185">Reference proteome</keyword>
<sequence length="156" mass="17209">MKFSEINEGQWEELRPYLDTCLLPVTGLSGAESPWKAARELEHLRDALDLLEIPFKGRTVTYPALHFTPAGDTENIRSLLLQVCSGLRSEGFRYVVLVTAQPEEAISTEVLEAGGADRILRVTPQQLQQAGAEAKREAAGLMTGLWNPAQVLVKHV</sequence>
<dbReference type="InterPro" id="IPR019615">
    <property type="entry name" value="DUF2487"/>
</dbReference>
<dbReference type="RefSeq" id="WP_014370045.1">
    <property type="nucleotide sequence ID" value="NC_016935.1"/>
</dbReference>
<reference evidence="1 2" key="1">
    <citation type="journal article" date="2012" name="J. Bacteriol.">
        <title>Complete Genome Sequence of Paenibacillus mucilaginosus 3016, a Bacterium Functional as Microbial Fertilizer.</title>
        <authorList>
            <person name="Ma M."/>
            <person name="Wang Z."/>
            <person name="Li L."/>
            <person name="Jiang X."/>
            <person name="Guan D."/>
            <person name="Cao F."/>
            <person name="Chen H."/>
            <person name="Wang X."/>
            <person name="Shen D."/>
            <person name="Du B."/>
            <person name="Li J."/>
        </authorList>
    </citation>
    <scope>NUCLEOTIDE SEQUENCE [LARGE SCALE GENOMIC DNA]</scope>
    <source>
        <strain evidence="1 2">3016</strain>
    </source>
</reference>
<proteinExistence type="predicted"/>
<gene>
    <name evidence="1" type="ORF">PM3016_3048</name>
</gene>
<accession>H6NAI9</accession>
<evidence type="ECO:0008006" key="3">
    <source>
        <dbReference type="Google" id="ProtNLM"/>
    </source>
</evidence>
<dbReference type="STRING" id="1116391.PM3016_3048"/>
<evidence type="ECO:0000313" key="2">
    <source>
        <dbReference type="Proteomes" id="UP000007523"/>
    </source>
</evidence>
<dbReference type="Proteomes" id="UP000007523">
    <property type="component" value="Chromosome"/>
</dbReference>
<dbReference type="AlphaFoldDB" id="H6NAI9"/>
<dbReference type="EMBL" id="CP003235">
    <property type="protein sequence ID" value="AFC29914.1"/>
    <property type="molecule type" value="Genomic_DNA"/>
</dbReference>
<dbReference type="Pfam" id="PF10673">
    <property type="entry name" value="DUF2487"/>
    <property type="match status" value="1"/>
</dbReference>
<name>H6NAI9_9BACL</name>
<dbReference type="KEGG" id="pmq:PM3016_3048"/>